<dbReference type="InterPro" id="IPR000210">
    <property type="entry name" value="BTB/POZ_dom"/>
</dbReference>
<evidence type="ECO:0000313" key="4">
    <source>
        <dbReference type="Proteomes" id="UP000799771"/>
    </source>
</evidence>
<dbReference type="EMBL" id="ML977505">
    <property type="protein sequence ID" value="KAF2130039.1"/>
    <property type="molecule type" value="Genomic_DNA"/>
</dbReference>
<feature type="compositionally biased region" description="Acidic residues" evidence="1">
    <location>
        <begin position="48"/>
        <end position="78"/>
    </location>
</feature>
<protein>
    <recommendedName>
        <fullName evidence="2">BTB domain-containing protein</fullName>
    </recommendedName>
</protein>
<dbReference type="AlphaFoldDB" id="A0A6A6ADW2"/>
<evidence type="ECO:0000313" key="3">
    <source>
        <dbReference type="EMBL" id="KAF2130039.1"/>
    </source>
</evidence>
<organism evidence="3 4">
    <name type="scientific">Dothidotthia symphoricarpi CBS 119687</name>
    <dbReference type="NCBI Taxonomy" id="1392245"/>
    <lineage>
        <taxon>Eukaryota</taxon>
        <taxon>Fungi</taxon>
        <taxon>Dikarya</taxon>
        <taxon>Ascomycota</taxon>
        <taxon>Pezizomycotina</taxon>
        <taxon>Dothideomycetes</taxon>
        <taxon>Pleosporomycetidae</taxon>
        <taxon>Pleosporales</taxon>
        <taxon>Dothidotthiaceae</taxon>
        <taxon>Dothidotthia</taxon>
    </lineage>
</organism>
<sequence>MSDSAPPAKRQKRDHLPDRVAMSDDLPDVGGELVQVLVGDSGYGSSTSDEDDDEDEDENEEEEEDDEEYLGEEEDDTAEINADLADLADLRREEQEQEGQEDKTDNQVENMNEEKEDEALSESNDNDESGDESEDNVQVERFKNEQLFHIHKSVLCKTSAFFQSILESAWTGLDYKPIDLTDEKPEVFQMYLQWLYSGKVAVKLEANLYSYMVRVNDEVICWASLLDSYILGEQLQDTTYQNAVMQAMIDCVENGEVLPSVKAIGDMYRGTSASSPVRKLVVDFLVHRNQTHWPITFVVELGDARFADDLVAAVFKQRLPPPESKDCPP</sequence>
<name>A0A6A6ADW2_9PLEO</name>
<dbReference type="PANTHER" id="PTHR47843">
    <property type="entry name" value="BTB DOMAIN-CONTAINING PROTEIN-RELATED"/>
    <property type="match status" value="1"/>
</dbReference>
<feature type="compositionally biased region" description="Acidic residues" evidence="1">
    <location>
        <begin position="114"/>
        <end position="137"/>
    </location>
</feature>
<dbReference type="OrthoDB" id="3794732at2759"/>
<dbReference type="Pfam" id="PF00651">
    <property type="entry name" value="BTB"/>
    <property type="match status" value="1"/>
</dbReference>
<accession>A0A6A6ADW2</accession>
<dbReference type="InterPro" id="IPR011333">
    <property type="entry name" value="SKP1/BTB/POZ_sf"/>
</dbReference>
<dbReference type="GeneID" id="54413306"/>
<feature type="domain" description="BTB" evidence="2">
    <location>
        <begin position="133"/>
        <end position="204"/>
    </location>
</feature>
<dbReference type="PROSITE" id="PS50097">
    <property type="entry name" value="BTB"/>
    <property type="match status" value="1"/>
</dbReference>
<dbReference type="CDD" id="cd18186">
    <property type="entry name" value="BTB_POZ_ZBTB_KLHL-like"/>
    <property type="match status" value="1"/>
</dbReference>
<proteinExistence type="predicted"/>
<evidence type="ECO:0000256" key="1">
    <source>
        <dbReference type="SAM" id="MobiDB-lite"/>
    </source>
</evidence>
<dbReference type="SUPFAM" id="SSF54695">
    <property type="entry name" value="POZ domain"/>
    <property type="match status" value="1"/>
</dbReference>
<gene>
    <name evidence="3" type="ORF">P153DRAFT_431107</name>
</gene>
<dbReference type="Proteomes" id="UP000799771">
    <property type="component" value="Unassembled WGS sequence"/>
</dbReference>
<dbReference type="PANTHER" id="PTHR47843:SF2">
    <property type="entry name" value="BTB DOMAIN-CONTAINING PROTEIN"/>
    <property type="match status" value="1"/>
</dbReference>
<evidence type="ECO:0000259" key="2">
    <source>
        <dbReference type="PROSITE" id="PS50097"/>
    </source>
</evidence>
<feature type="region of interest" description="Disordered" evidence="1">
    <location>
        <begin position="1"/>
        <end position="137"/>
    </location>
</feature>
<reference evidence="3" key="1">
    <citation type="journal article" date="2020" name="Stud. Mycol.">
        <title>101 Dothideomycetes genomes: a test case for predicting lifestyles and emergence of pathogens.</title>
        <authorList>
            <person name="Haridas S."/>
            <person name="Albert R."/>
            <person name="Binder M."/>
            <person name="Bloem J."/>
            <person name="Labutti K."/>
            <person name="Salamov A."/>
            <person name="Andreopoulos B."/>
            <person name="Baker S."/>
            <person name="Barry K."/>
            <person name="Bills G."/>
            <person name="Bluhm B."/>
            <person name="Cannon C."/>
            <person name="Castanera R."/>
            <person name="Culley D."/>
            <person name="Daum C."/>
            <person name="Ezra D."/>
            <person name="Gonzalez J."/>
            <person name="Henrissat B."/>
            <person name="Kuo A."/>
            <person name="Liang C."/>
            <person name="Lipzen A."/>
            <person name="Lutzoni F."/>
            <person name="Magnuson J."/>
            <person name="Mondo S."/>
            <person name="Nolan M."/>
            <person name="Ohm R."/>
            <person name="Pangilinan J."/>
            <person name="Park H.-J."/>
            <person name="Ramirez L."/>
            <person name="Alfaro M."/>
            <person name="Sun H."/>
            <person name="Tritt A."/>
            <person name="Yoshinaga Y."/>
            <person name="Zwiers L.-H."/>
            <person name="Turgeon B."/>
            <person name="Goodwin S."/>
            <person name="Spatafora J."/>
            <person name="Crous P."/>
            <person name="Grigoriev I."/>
        </authorList>
    </citation>
    <scope>NUCLEOTIDE SEQUENCE</scope>
    <source>
        <strain evidence="3">CBS 119687</strain>
    </source>
</reference>
<dbReference type="Gene3D" id="3.30.710.10">
    <property type="entry name" value="Potassium Channel Kv1.1, Chain A"/>
    <property type="match status" value="1"/>
</dbReference>
<feature type="compositionally biased region" description="Basic and acidic residues" evidence="1">
    <location>
        <begin position="88"/>
        <end position="106"/>
    </location>
</feature>
<dbReference type="RefSeq" id="XP_033524426.1">
    <property type="nucleotide sequence ID" value="XM_033672874.1"/>
</dbReference>
<keyword evidence="4" id="KW-1185">Reference proteome</keyword>